<organism evidence="3 4">
    <name type="scientific">Actinophytocola glycyrrhizae</name>
    <dbReference type="NCBI Taxonomy" id="2044873"/>
    <lineage>
        <taxon>Bacteria</taxon>
        <taxon>Bacillati</taxon>
        <taxon>Actinomycetota</taxon>
        <taxon>Actinomycetes</taxon>
        <taxon>Pseudonocardiales</taxon>
        <taxon>Pseudonocardiaceae</taxon>
    </lineage>
</organism>
<gene>
    <name evidence="3" type="ORF">ACFPCV_31880</name>
</gene>
<proteinExistence type="predicted"/>
<comment type="caution">
    <text evidence="3">The sequence shown here is derived from an EMBL/GenBank/DDBJ whole genome shotgun (WGS) entry which is preliminary data.</text>
</comment>
<evidence type="ECO:0000313" key="4">
    <source>
        <dbReference type="Proteomes" id="UP001595859"/>
    </source>
</evidence>
<reference evidence="4" key="1">
    <citation type="journal article" date="2019" name="Int. J. Syst. Evol. Microbiol.">
        <title>The Global Catalogue of Microorganisms (GCM) 10K type strain sequencing project: providing services to taxonomists for standard genome sequencing and annotation.</title>
        <authorList>
            <consortium name="The Broad Institute Genomics Platform"/>
            <consortium name="The Broad Institute Genome Sequencing Center for Infectious Disease"/>
            <person name="Wu L."/>
            <person name="Ma J."/>
        </authorList>
    </citation>
    <scope>NUCLEOTIDE SEQUENCE [LARGE SCALE GENOMIC DNA]</scope>
    <source>
        <strain evidence="4">ZS-22-S1</strain>
    </source>
</reference>
<dbReference type="InterPro" id="IPR011990">
    <property type="entry name" value="TPR-like_helical_dom_sf"/>
</dbReference>
<dbReference type="EMBL" id="JBHSIS010000022">
    <property type="protein sequence ID" value="MFC4858123.1"/>
    <property type="molecule type" value="Genomic_DNA"/>
</dbReference>
<name>A0ABV9SCC3_9PSEU</name>
<dbReference type="Gene3D" id="1.25.40.10">
    <property type="entry name" value="Tetratricopeptide repeat domain"/>
    <property type="match status" value="1"/>
</dbReference>
<evidence type="ECO:0000256" key="1">
    <source>
        <dbReference type="SAM" id="MobiDB-lite"/>
    </source>
</evidence>
<evidence type="ECO:0000256" key="2">
    <source>
        <dbReference type="SAM" id="Phobius"/>
    </source>
</evidence>
<feature type="transmembrane region" description="Helical" evidence="2">
    <location>
        <begin position="147"/>
        <end position="167"/>
    </location>
</feature>
<keyword evidence="2" id="KW-0472">Membrane</keyword>
<accession>A0ABV9SCC3</accession>
<keyword evidence="2" id="KW-0812">Transmembrane</keyword>
<sequence>MASFSEQVTRPGVGQPVGDDQPTVAEAGFRQQWATYEQGATGARATFYDPDVTPAYGTRVPRPQTPADPLAVAVGNASLLGIGYFLLGRKVLGVAAVLVTVALLFVLLSVTPTLWFEFVVVAWWVAVVGHGWALARRRPRPRPVRTQRVTAFAVALPVLLAFGLLRFDAARIEDDITAARAGGDCEAALAATGSFWFGHDLADAPLTERAGATVRACDQLRTAGRVLDSSLEGDTGALAAGFGDLTDVLTGLPGHEEMVRSTVDGFVRALPVDDPCDTSAITDWLRKKKPGGALSAASEVVPQVAPSALVECADAFMATSDWDVAKLRYQQLLDEYPDHELAPKARAGVTKATQAIELANVRALLTTSGGSVPAYCATPAAYSAAKPYVPNAPNRALVYGNEAHTGKIPPAWRAKDAADAVVVICAGETEYGTPVQTCPYEAGSSLSPYGYTDVTFHKIAIPLRVFEVRTGKLVAQFKLEIGGASCPAVLEYRTSSYVDLGPPSQVYVTASITDVQGAFRPMLVP</sequence>
<protein>
    <submittedName>
        <fullName evidence="3">Tol-pal system YbgF family protein</fullName>
    </submittedName>
</protein>
<keyword evidence="4" id="KW-1185">Reference proteome</keyword>
<dbReference type="Proteomes" id="UP001595859">
    <property type="component" value="Unassembled WGS sequence"/>
</dbReference>
<feature type="transmembrane region" description="Helical" evidence="2">
    <location>
        <begin position="114"/>
        <end position="135"/>
    </location>
</feature>
<feature type="transmembrane region" description="Helical" evidence="2">
    <location>
        <begin position="91"/>
        <end position="108"/>
    </location>
</feature>
<dbReference type="RefSeq" id="WP_378060362.1">
    <property type="nucleotide sequence ID" value="NZ_JBHSIS010000022.1"/>
</dbReference>
<keyword evidence="2" id="KW-1133">Transmembrane helix</keyword>
<feature type="region of interest" description="Disordered" evidence="1">
    <location>
        <begin position="1"/>
        <end position="22"/>
    </location>
</feature>
<evidence type="ECO:0000313" key="3">
    <source>
        <dbReference type="EMBL" id="MFC4858123.1"/>
    </source>
</evidence>